<feature type="compositionally biased region" description="Polar residues" evidence="1">
    <location>
        <begin position="55"/>
        <end position="93"/>
    </location>
</feature>
<dbReference type="AlphaFoldDB" id="A0A0J9XHK7"/>
<organism evidence="2 3">
    <name type="scientific">Geotrichum candidum</name>
    <name type="common">Oospora lactis</name>
    <name type="synonym">Dipodascus geotrichum</name>
    <dbReference type="NCBI Taxonomy" id="1173061"/>
    <lineage>
        <taxon>Eukaryota</taxon>
        <taxon>Fungi</taxon>
        <taxon>Dikarya</taxon>
        <taxon>Ascomycota</taxon>
        <taxon>Saccharomycotina</taxon>
        <taxon>Dipodascomycetes</taxon>
        <taxon>Dipodascales</taxon>
        <taxon>Dipodascaceae</taxon>
        <taxon>Geotrichum</taxon>
    </lineage>
</organism>
<evidence type="ECO:0000313" key="2">
    <source>
        <dbReference type="EMBL" id="CDO56811.1"/>
    </source>
</evidence>
<feature type="compositionally biased region" description="Polar residues" evidence="1">
    <location>
        <begin position="214"/>
        <end position="232"/>
    </location>
</feature>
<reference evidence="2" key="1">
    <citation type="submission" date="2014-03" db="EMBL/GenBank/DDBJ databases">
        <authorList>
            <person name="Casaregola S."/>
        </authorList>
    </citation>
    <scope>NUCLEOTIDE SEQUENCE [LARGE SCALE GENOMIC DNA]</scope>
    <source>
        <strain evidence="2">CLIB 918</strain>
    </source>
</reference>
<feature type="region of interest" description="Disordered" evidence="1">
    <location>
        <begin position="53"/>
        <end position="93"/>
    </location>
</feature>
<dbReference type="Proteomes" id="UP000242525">
    <property type="component" value="Unassembled WGS sequence"/>
</dbReference>
<feature type="compositionally biased region" description="Polar residues" evidence="1">
    <location>
        <begin position="299"/>
        <end position="318"/>
    </location>
</feature>
<keyword evidence="3" id="KW-1185">Reference proteome</keyword>
<sequence>MPRPLDSNDPNNIMDNSAHNSRESNSPPWYPASYTPLLHPNHYNSFEPPEMFTHNPVSTSSPFDSLLPASSDSRQYQQHINSSHTPSFSRSASQTRSRLFQALTGTNFSAYSNSMLSNTQDISIDTLRSREDEEPELALLSYHQSEFPSDISFTIDRTQLPPVHRQFQASSDGQQNQNRRPLRNSTPAGSRISRPPYTNRSSLNSNLSMSNALTGQGNTTISNYQNRNSVDWSSRSVNPRPRSPYLSQDSRPRSPYLTQGPLDWAPSPFLSDLPDISFGNEYEQHHIFRNNLQRDLGPPSQTVSNIRETSNSNNTTYAPRINLNSDSVVLPPIFMPNGPLPSSLSKQDYYMAKSSKQQVSNKSVSWIRNGVKFEGETFSLRNLLRREPTMRSSCAHCKVEMKICNVDVDNNRVSAIMKDGTAESGARSTQLWEGAMLEGPTCTTENDSPTTEFYNITKYWQQLHPNHSLSNNHNRSVSGDRYIVRKAQRCSLSSYSSSCQQLPPISYCESGNDAERANRMLAKAKSEYVWLLLTKVDTGRVLPSLHRSHDYAPRLQNSPSWQRKKVQMLVSIRRSDGSLEGCIGKNRVDMKLLYAQPDRFAQQGGVADIRLR</sequence>
<gene>
    <name evidence="2" type="ORF">BN980_GECA17s00439g</name>
</gene>
<feature type="compositionally biased region" description="Polar residues" evidence="1">
    <location>
        <begin position="8"/>
        <end position="27"/>
    </location>
</feature>
<comment type="caution">
    <text evidence="2">The sequence shown here is derived from an EMBL/GenBank/DDBJ whole genome shotgun (WGS) entry which is preliminary data.</text>
</comment>
<proteinExistence type="predicted"/>
<feature type="region of interest" description="Disordered" evidence="1">
    <location>
        <begin position="291"/>
        <end position="318"/>
    </location>
</feature>
<feature type="region of interest" description="Disordered" evidence="1">
    <location>
        <begin position="166"/>
        <end position="260"/>
    </location>
</feature>
<feature type="compositionally biased region" description="Low complexity" evidence="1">
    <location>
        <begin position="201"/>
        <end position="213"/>
    </location>
</feature>
<feature type="compositionally biased region" description="Low complexity" evidence="1">
    <location>
        <begin position="233"/>
        <end position="244"/>
    </location>
</feature>
<feature type="region of interest" description="Disordered" evidence="1">
    <location>
        <begin position="1"/>
        <end position="28"/>
    </location>
</feature>
<feature type="compositionally biased region" description="Polar residues" evidence="1">
    <location>
        <begin position="167"/>
        <end position="188"/>
    </location>
</feature>
<evidence type="ECO:0000313" key="3">
    <source>
        <dbReference type="Proteomes" id="UP000242525"/>
    </source>
</evidence>
<accession>A0A0J9XHK7</accession>
<dbReference type="EMBL" id="CCBN010000017">
    <property type="protein sequence ID" value="CDO56811.1"/>
    <property type="molecule type" value="Genomic_DNA"/>
</dbReference>
<protein>
    <submittedName>
        <fullName evidence="2">Uncharacterized protein</fullName>
    </submittedName>
</protein>
<name>A0A0J9XHK7_GEOCN</name>
<evidence type="ECO:0000256" key="1">
    <source>
        <dbReference type="SAM" id="MobiDB-lite"/>
    </source>
</evidence>